<feature type="compositionally biased region" description="Low complexity" evidence="1">
    <location>
        <begin position="520"/>
        <end position="564"/>
    </location>
</feature>
<dbReference type="Pfam" id="PF12879">
    <property type="entry name" value="SICA_C"/>
    <property type="match status" value="1"/>
</dbReference>
<dbReference type="Proteomes" id="UP000182142">
    <property type="component" value="Unassembled WGS sequence"/>
</dbReference>
<dbReference type="PANTHER" id="PTHR23330:SF9">
    <property type="entry name" value="PROLINE-RICH PROTEIN 11"/>
    <property type="match status" value="1"/>
</dbReference>
<dbReference type="InterPro" id="IPR024290">
    <property type="entry name" value="SICA_extracell_a"/>
</dbReference>
<dbReference type="InterPro" id="IPR024285">
    <property type="entry name" value="SICA_extracell_b"/>
</dbReference>
<name>A0A1A7VFX6_PLAKH</name>
<feature type="domain" description="Schizont-infected cell agglutination extracellular beta" evidence="2">
    <location>
        <begin position="303"/>
        <end position="476"/>
    </location>
</feature>
<evidence type="ECO:0000313" key="7">
    <source>
        <dbReference type="Proteomes" id="UP000182128"/>
    </source>
</evidence>
<dbReference type="EMBL" id="CWHR02000002">
    <property type="protein sequence ID" value="SBO21419.1"/>
    <property type="molecule type" value="Genomic_DNA"/>
</dbReference>
<proteinExistence type="predicted"/>
<feature type="region of interest" description="Disordered" evidence="1">
    <location>
        <begin position="501"/>
        <end position="587"/>
    </location>
</feature>
<dbReference type="OrthoDB" id="376328at2759"/>
<dbReference type="Pfam" id="PF12878">
    <property type="entry name" value="SICA_beta"/>
    <property type="match status" value="1"/>
</dbReference>
<organism evidence="5 7">
    <name type="scientific">Plasmodium knowlesi (strain H)</name>
    <dbReference type="NCBI Taxonomy" id="5851"/>
    <lineage>
        <taxon>Eukaryota</taxon>
        <taxon>Sar</taxon>
        <taxon>Alveolata</taxon>
        <taxon>Apicomplexa</taxon>
        <taxon>Aconoidasida</taxon>
        <taxon>Haemosporida</taxon>
        <taxon>Plasmodiidae</taxon>
        <taxon>Plasmodium</taxon>
        <taxon>Plasmodium (Plasmodium)</taxon>
    </lineage>
</organism>
<feature type="domain" description="Schizont-infected cell agglutination extracellular alpha" evidence="4">
    <location>
        <begin position="30"/>
        <end position="209"/>
    </location>
</feature>
<gene>
    <name evidence="5" type="ORF">PKNA1_C2_1426000</name>
    <name evidence="6" type="ORF">PKNA1_H1_1426000</name>
</gene>
<feature type="region of interest" description="Disordered" evidence="1">
    <location>
        <begin position="1"/>
        <end position="28"/>
    </location>
</feature>
<evidence type="ECO:0000313" key="5">
    <source>
        <dbReference type="EMBL" id="SBO20928.1"/>
    </source>
</evidence>
<dbReference type="EMBL" id="CWHQ02000003">
    <property type="protein sequence ID" value="SBO20928.1"/>
    <property type="molecule type" value="Genomic_DNA"/>
</dbReference>
<evidence type="ECO:0000259" key="4">
    <source>
        <dbReference type="Pfam" id="PF12887"/>
    </source>
</evidence>
<dbReference type="VEuPathDB" id="PlasmoDB:PKNH_1426000"/>
<dbReference type="AlphaFoldDB" id="A0A1A7VFX6"/>
<reference evidence="5" key="1">
    <citation type="submission" date="2016-05" db="EMBL/GenBank/DDBJ databases">
        <authorList>
            <person name="Lavstsen T."/>
            <person name="Jespersen J.S."/>
        </authorList>
    </citation>
    <scope>NUCLEOTIDE SEQUENCE [LARGE SCALE GENOMIC DNA]</scope>
</reference>
<feature type="compositionally biased region" description="Pro residues" evidence="1">
    <location>
        <begin position="274"/>
        <end position="294"/>
    </location>
</feature>
<reference evidence="7 8" key="2">
    <citation type="submission" date="2016-05" db="EMBL/GenBank/DDBJ databases">
        <authorList>
            <person name="Sharaf H."/>
        </authorList>
    </citation>
    <scope>NUCLEOTIDE SEQUENCE [LARGE SCALE GENOMIC DNA]</scope>
    <source>
        <strain evidence="7 8">H</strain>
    </source>
</reference>
<evidence type="ECO:0000313" key="8">
    <source>
        <dbReference type="Proteomes" id="UP000182142"/>
    </source>
</evidence>
<feature type="domain" description="Schizont-infected cell agglutination C-terminal" evidence="3">
    <location>
        <begin position="616"/>
        <end position="753"/>
    </location>
</feature>
<feature type="compositionally biased region" description="Pro residues" evidence="1">
    <location>
        <begin position="509"/>
        <end position="519"/>
    </location>
</feature>
<evidence type="ECO:0000256" key="1">
    <source>
        <dbReference type="SAM" id="MobiDB-lite"/>
    </source>
</evidence>
<protein>
    <submittedName>
        <fullName evidence="5">SICAvar, type I</fullName>
    </submittedName>
</protein>
<feature type="compositionally biased region" description="Polar residues" evidence="1">
    <location>
        <begin position="1"/>
        <end position="21"/>
    </location>
</feature>
<dbReference type="PANTHER" id="PTHR23330">
    <property type="entry name" value="P300 TRANSCRIPTIONAL COFACTOR JMY-RELATED"/>
    <property type="match status" value="1"/>
</dbReference>
<sequence>MSAQPVTSPSCSAAAQQTQEIQRSDEKRTQLKAAWDEKWTALTKNGPSVQGVTIPPDVETKVKTMLRDLEPYVKWHYAAQGSVAAACKHLKDPRGKGNHKTNQMKNVCKVFVQVVHWMGNLDKYGKKKNGMTKEDDWKQYLRCVIGYEFLLRVLLPKYKVEDFMDVIFKTMKGGGTEGALSSMGGICSWVKINDVKEMEELIGDEVQKWLNEAKGDWRGGRIMGFHNIIAWSRYTDEKEKQQAKAKQKTQTCNSDRIMDLFQAGESGKLENIVPPLPPPPPPPPLPPHPPPPPENCIKDKNGLCERVSCVINKWVKNNTITSGKPNGQAGSPPWNDFWEKHINVKLQEMFTAMTNTNSSSNVSQYCNTVGEDNSAERKVCGHFAAGLEAIYKIAPGSAKHKDDDQLLHRTMMCAALNAYADQLITKANGKKSNCKVKEGIDGAFEKSQNIKDKTPPCSTDGDKCIKCERKSNFSCDITQKEVEAEWNKLLAGTKTEMSSALSSIDTLCQPPPVPPPSAPSIPASSTSSSSSSNSSGSSSSSSGAGSTAPGGAAAPAAKAKSSTKAGRKGRIRPTSPPRGRKGEGWMEGFPSDSIHPYLPLVPSILGIMTITYFLWKYFGPLGKGGPRFRRSPAEIPGPSVQEQVLDHVQQEAGPHEYRLVKERKPRSSPTRTKRSGRVNRRTIIEIHFEVLDECQKGNTQLAQKDFLELLVQEFMGSEFMEVEQFPMENVLMESLPMERVSIEEVPSLGSGLMV</sequence>
<evidence type="ECO:0000259" key="2">
    <source>
        <dbReference type="Pfam" id="PF12878"/>
    </source>
</evidence>
<evidence type="ECO:0000313" key="6">
    <source>
        <dbReference type="EMBL" id="SBO21419.1"/>
    </source>
</evidence>
<dbReference type="InterPro" id="IPR024288">
    <property type="entry name" value="SICA_C"/>
</dbReference>
<evidence type="ECO:0000259" key="3">
    <source>
        <dbReference type="Pfam" id="PF12879"/>
    </source>
</evidence>
<accession>A0A1A7VFX6</accession>
<dbReference type="Pfam" id="PF12887">
    <property type="entry name" value="SICA_alpha"/>
    <property type="match status" value="1"/>
</dbReference>
<dbReference type="Proteomes" id="UP000182128">
    <property type="component" value="Unassembled WGS sequence"/>
</dbReference>
<feature type="region of interest" description="Disordered" evidence="1">
    <location>
        <begin position="269"/>
        <end position="294"/>
    </location>
</feature>